<protein>
    <submittedName>
        <fullName evidence="2">Uncharacterized protein</fullName>
    </submittedName>
</protein>
<evidence type="ECO:0000313" key="2">
    <source>
        <dbReference type="EMBL" id="PKC09975.1"/>
    </source>
</evidence>
<evidence type="ECO:0000313" key="3">
    <source>
        <dbReference type="Proteomes" id="UP000232722"/>
    </source>
</evidence>
<reference evidence="2 3" key="1">
    <citation type="submission" date="2016-04" db="EMBL/GenBank/DDBJ databases">
        <title>Genome analyses suggest a sexual origin of heterokaryosis in a supposedly ancient asexual fungus.</title>
        <authorList>
            <person name="Ropars J."/>
            <person name="Sedzielewska K."/>
            <person name="Noel J."/>
            <person name="Charron P."/>
            <person name="Farinelli L."/>
            <person name="Marton T."/>
            <person name="Kruger M."/>
            <person name="Pelin A."/>
            <person name="Brachmann A."/>
            <person name="Corradi N."/>
        </authorList>
    </citation>
    <scope>NUCLEOTIDE SEQUENCE [LARGE SCALE GENOMIC DNA]</scope>
    <source>
        <strain evidence="2 3">A5</strain>
    </source>
</reference>
<keyword evidence="1" id="KW-0812">Transmembrane</keyword>
<name>A0A2N0PT48_9GLOM</name>
<dbReference type="EMBL" id="LLXJ01000416">
    <property type="protein sequence ID" value="PKC09975.1"/>
    <property type="molecule type" value="Genomic_DNA"/>
</dbReference>
<dbReference type="AlphaFoldDB" id="A0A2N0PT48"/>
<gene>
    <name evidence="2" type="ORF">RhiirA5_375025</name>
</gene>
<evidence type="ECO:0000256" key="1">
    <source>
        <dbReference type="SAM" id="Phobius"/>
    </source>
</evidence>
<accession>A0A2N0PT48</accession>
<keyword evidence="1" id="KW-0472">Membrane</keyword>
<feature type="transmembrane region" description="Helical" evidence="1">
    <location>
        <begin position="60"/>
        <end position="79"/>
    </location>
</feature>
<proteinExistence type="predicted"/>
<feature type="transmembrane region" description="Helical" evidence="1">
    <location>
        <begin position="85"/>
        <end position="105"/>
    </location>
</feature>
<comment type="caution">
    <text evidence="2">The sequence shown here is derived from an EMBL/GenBank/DDBJ whole genome shotgun (WGS) entry which is preliminary data.</text>
</comment>
<sequence>MTQKPHTFNLNESLWKKKGEDFLCCINAQQSLIDKDNPDKKPFFKTLLHFWWKKTIRSEFILTVLMGSIINVLHITIYYDIRKCKYKNCALISTTYAILIGHIFLNSKKKK</sequence>
<keyword evidence="1" id="KW-1133">Transmembrane helix</keyword>
<dbReference type="Proteomes" id="UP000232722">
    <property type="component" value="Unassembled WGS sequence"/>
</dbReference>
<reference evidence="2 3" key="2">
    <citation type="submission" date="2017-09" db="EMBL/GenBank/DDBJ databases">
        <title>Extensive intraspecific genome diversity in a model arbuscular mycorrhizal fungus.</title>
        <authorList>
            <person name="Chen E.C."/>
            <person name="Morin E."/>
            <person name="Beaudet D."/>
            <person name="Noel J."/>
            <person name="Ndikumana S."/>
            <person name="Charron P."/>
            <person name="St-Onge C."/>
            <person name="Giorgi J."/>
            <person name="Grigoriev I.V."/>
            <person name="Roux C."/>
            <person name="Martin F.M."/>
            <person name="Corradi N."/>
        </authorList>
    </citation>
    <scope>NUCLEOTIDE SEQUENCE [LARGE SCALE GENOMIC DNA]</scope>
    <source>
        <strain evidence="2 3">A5</strain>
    </source>
</reference>
<organism evidence="2 3">
    <name type="scientific">Rhizophagus irregularis</name>
    <dbReference type="NCBI Taxonomy" id="588596"/>
    <lineage>
        <taxon>Eukaryota</taxon>
        <taxon>Fungi</taxon>
        <taxon>Fungi incertae sedis</taxon>
        <taxon>Mucoromycota</taxon>
        <taxon>Glomeromycotina</taxon>
        <taxon>Glomeromycetes</taxon>
        <taxon>Glomerales</taxon>
        <taxon>Glomeraceae</taxon>
        <taxon>Rhizophagus</taxon>
    </lineage>
</organism>